<sequence>MNTGENVKERGLQGVGQKTGGNMTNRMLDRRRKAEEKIEEMKERKKGLEGRKGGDGSGNDGCCGSGNRELRSPERAERESE</sequence>
<organism evidence="2 3">
    <name type="scientific">Polyplax serrata</name>
    <name type="common">Common mouse louse</name>
    <dbReference type="NCBI Taxonomy" id="468196"/>
    <lineage>
        <taxon>Eukaryota</taxon>
        <taxon>Metazoa</taxon>
        <taxon>Ecdysozoa</taxon>
        <taxon>Arthropoda</taxon>
        <taxon>Hexapoda</taxon>
        <taxon>Insecta</taxon>
        <taxon>Pterygota</taxon>
        <taxon>Neoptera</taxon>
        <taxon>Paraneoptera</taxon>
        <taxon>Psocodea</taxon>
        <taxon>Troctomorpha</taxon>
        <taxon>Phthiraptera</taxon>
        <taxon>Anoplura</taxon>
        <taxon>Polyplacidae</taxon>
        <taxon>Polyplax</taxon>
    </lineage>
</organism>
<proteinExistence type="predicted"/>
<dbReference type="AlphaFoldDB" id="A0AAN8NVJ4"/>
<evidence type="ECO:0000313" key="3">
    <source>
        <dbReference type="Proteomes" id="UP001372834"/>
    </source>
</evidence>
<feature type="compositionally biased region" description="Basic and acidic residues" evidence="1">
    <location>
        <begin position="1"/>
        <end position="11"/>
    </location>
</feature>
<name>A0AAN8NVJ4_POLSC</name>
<feature type="compositionally biased region" description="Basic and acidic residues" evidence="1">
    <location>
        <begin position="68"/>
        <end position="81"/>
    </location>
</feature>
<evidence type="ECO:0000313" key="2">
    <source>
        <dbReference type="EMBL" id="KAK6629699.1"/>
    </source>
</evidence>
<dbReference type="EMBL" id="JAWJWE010000036">
    <property type="protein sequence ID" value="KAK6629699.1"/>
    <property type="molecule type" value="Genomic_DNA"/>
</dbReference>
<comment type="caution">
    <text evidence="2">The sequence shown here is derived from an EMBL/GenBank/DDBJ whole genome shotgun (WGS) entry which is preliminary data.</text>
</comment>
<feature type="compositionally biased region" description="Gly residues" evidence="1">
    <location>
        <begin position="55"/>
        <end position="64"/>
    </location>
</feature>
<evidence type="ECO:0000256" key="1">
    <source>
        <dbReference type="SAM" id="MobiDB-lite"/>
    </source>
</evidence>
<feature type="region of interest" description="Disordered" evidence="1">
    <location>
        <begin position="1"/>
        <end position="81"/>
    </location>
</feature>
<dbReference type="Proteomes" id="UP001372834">
    <property type="component" value="Unassembled WGS sequence"/>
</dbReference>
<feature type="compositionally biased region" description="Basic and acidic residues" evidence="1">
    <location>
        <begin position="32"/>
        <end position="54"/>
    </location>
</feature>
<gene>
    <name evidence="2" type="ORF">RUM43_003517</name>
</gene>
<accession>A0AAN8NVJ4</accession>
<reference evidence="2 3" key="1">
    <citation type="submission" date="2023-10" db="EMBL/GenBank/DDBJ databases">
        <title>Genomes of two closely related lineages of the louse Polyplax serrata with different host specificities.</title>
        <authorList>
            <person name="Martinu J."/>
            <person name="Tarabai H."/>
            <person name="Stefka J."/>
            <person name="Hypsa V."/>
        </authorList>
    </citation>
    <scope>NUCLEOTIDE SEQUENCE [LARGE SCALE GENOMIC DNA]</scope>
    <source>
        <strain evidence="2">HR10_N</strain>
    </source>
</reference>
<protein>
    <submittedName>
        <fullName evidence="2">Uncharacterized protein</fullName>
    </submittedName>
</protein>